<keyword evidence="3" id="KW-1185">Reference proteome</keyword>
<feature type="transmembrane region" description="Helical" evidence="1">
    <location>
        <begin position="50"/>
        <end position="69"/>
    </location>
</feature>
<dbReference type="InterPro" id="IPR034804">
    <property type="entry name" value="SQR/QFR_C/D"/>
</dbReference>
<feature type="transmembrane region" description="Helical" evidence="1">
    <location>
        <begin position="106"/>
        <end position="126"/>
    </location>
</feature>
<dbReference type="GO" id="GO:0055088">
    <property type="term" value="P:lipid homeostasis"/>
    <property type="evidence" value="ECO:0007669"/>
    <property type="project" value="InterPro"/>
</dbReference>
<evidence type="ECO:0000256" key="1">
    <source>
        <dbReference type="SAM" id="Phobius"/>
    </source>
</evidence>
<evidence type="ECO:0000313" key="3">
    <source>
        <dbReference type="Proteomes" id="UP001153069"/>
    </source>
</evidence>
<evidence type="ECO:0000313" key="2">
    <source>
        <dbReference type="EMBL" id="CAB9503738.1"/>
    </source>
</evidence>
<proteinExistence type="predicted"/>
<feature type="transmembrane region" description="Helical" evidence="1">
    <location>
        <begin position="12"/>
        <end position="30"/>
    </location>
</feature>
<dbReference type="Proteomes" id="UP001153069">
    <property type="component" value="Unassembled WGS sequence"/>
</dbReference>
<keyword evidence="1" id="KW-0472">Membrane</keyword>
<sequence length="236" mass="26085">MVSTVGLKKIQAASGLVMGLYVALHLFNHYKLNASYEQADAMMMSLRKFYRHPIYEISFVAALLTHFYTNCVLYTKRSKVEAAAQSKSDGNKKSVAGSLELKAHRIAGYTLSVLVLVHAGATRITPLLYFDDPNVFDYSFGALVIPLVPFNLFSVYYMILGIAGGWHLLYGTRAAIATLSGTSVVGTEFPMLLKSVAMMNHILIVGAVAAMGKYAVQHDWSDKKEMHDRFLEVMGM</sequence>
<dbReference type="PANTHER" id="PTHR38409">
    <property type="entry name" value="MDM10-COMPLEMENTING PROTEIN 1"/>
    <property type="match status" value="1"/>
</dbReference>
<dbReference type="AlphaFoldDB" id="A0A9N8H6L5"/>
<comment type="caution">
    <text evidence="2">The sequence shown here is derived from an EMBL/GenBank/DDBJ whole genome shotgun (WGS) entry which is preliminary data.</text>
</comment>
<feature type="transmembrane region" description="Helical" evidence="1">
    <location>
        <begin position="198"/>
        <end position="216"/>
    </location>
</feature>
<reference evidence="2" key="1">
    <citation type="submission" date="2020-06" db="EMBL/GenBank/DDBJ databases">
        <authorList>
            <consortium name="Plant Systems Biology data submission"/>
        </authorList>
    </citation>
    <scope>NUCLEOTIDE SEQUENCE</scope>
    <source>
        <strain evidence="2">D6</strain>
    </source>
</reference>
<keyword evidence="1" id="KW-1133">Transmembrane helix</keyword>
<gene>
    <name evidence="2" type="ORF">SEMRO_175_G076920.1</name>
</gene>
<dbReference type="InterPro" id="IPR039960">
    <property type="entry name" value="MCP1"/>
</dbReference>
<feature type="transmembrane region" description="Helical" evidence="1">
    <location>
        <begin position="138"/>
        <end position="159"/>
    </location>
</feature>
<dbReference type="SUPFAM" id="SSF81343">
    <property type="entry name" value="Fumarate reductase respiratory complex transmembrane subunits"/>
    <property type="match status" value="1"/>
</dbReference>
<name>A0A9N8H6L5_9STRA</name>
<protein>
    <submittedName>
        <fullName evidence="2">Uncharacterized protein</fullName>
    </submittedName>
</protein>
<organism evidence="2 3">
    <name type="scientific">Seminavis robusta</name>
    <dbReference type="NCBI Taxonomy" id="568900"/>
    <lineage>
        <taxon>Eukaryota</taxon>
        <taxon>Sar</taxon>
        <taxon>Stramenopiles</taxon>
        <taxon>Ochrophyta</taxon>
        <taxon>Bacillariophyta</taxon>
        <taxon>Bacillariophyceae</taxon>
        <taxon>Bacillariophycidae</taxon>
        <taxon>Naviculales</taxon>
        <taxon>Naviculaceae</taxon>
        <taxon>Seminavis</taxon>
    </lineage>
</organism>
<accession>A0A9N8H6L5</accession>
<keyword evidence="1" id="KW-0812">Transmembrane</keyword>
<dbReference type="Gene3D" id="1.20.1300.10">
    <property type="entry name" value="Fumarate reductase/succinate dehydrogenase, transmembrane subunit"/>
    <property type="match status" value="1"/>
</dbReference>
<feature type="transmembrane region" description="Helical" evidence="1">
    <location>
        <begin position="166"/>
        <end position="186"/>
    </location>
</feature>
<dbReference type="GO" id="GO:0016020">
    <property type="term" value="C:membrane"/>
    <property type="evidence" value="ECO:0007669"/>
    <property type="project" value="InterPro"/>
</dbReference>
<dbReference type="EMBL" id="CAICTM010000174">
    <property type="protein sequence ID" value="CAB9503738.1"/>
    <property type="molecule type" value="Genomic_DNA"/>
</dbReference>
<dbReference type="PANTHER" id="PTHR38409:SF1">
    <property type="entry name" value="MITOCHONDRIAL ADAPTER PROTEIN MCP1"/>
    <property type="match status" value="1"/>
</dbReference>
<dbReference type="OrthoDB" id="43083at2759"/>